<evidence type="ECO:0000256" key="10">
    <source>
        <dbReference type="SAM" id="SignalP"/>
    </source>
</evidence>
<keyword evidence="12" id="KW-1185">Reference proteome</keyword>
<dbReference type="PROSITE" id="PS50920">
    <property type="entry name" value="SOLCAR"/>
    <property type="match status" value="3"/>
</dbReference>
<sequence length="317" mass="32673">MGSAAREAAIVAGAVSCLVAATAARPVPVDSQGQRSTLGRDCLASGAANAVVSAALNPLDISKTRMQVEVRSAGSLPKYSSVPGALRALYAEGGLCGLWLPGLGVSMLREMVGGSIRGGVYVSARDYLCADKANSSLVNKAAAACFAGSIGGVLSNPIEIVKIRLLADSRSYPSALRAFAGLGEPEGFLRGCSRGMATSVTRAAVVNAGYLATYDHAKHSLVSSLGGQDGPLFHVAASLISGLVTTTVAAPFDMLKTRVMASSEVSVLQILKSAIAAEGASSLFRGWFPAYLRIGPHSLLCFPLLEEIRRILGLSYI</sequence>
<dbReference type="InterPro" id="IPR023395">
    <property type="entry name" value="MCP_dom_sf"/>
</dbReference>
<feature type="repeat" description="Solcar" evidence="8">
    <location>
        <begin position="135"/>
        <end position="220"/>
    </location>
</feature>
<keyword evidence="10" id="KW-0732">Signal</keyword>
<evidence type="ECO:0000256" key="3">
    <source>
        <dbReference type="ARBA" id="ARBA00022448"/>
    </source>
</evidence>
<dbReference type="PANTHER" id="PTHR45618">
    <property type="entry name" value="MITOCHONDRIAL DICARBOXYLATE CARRIER-RELATED"/>
    <property type="match status" value="1"/>
</dbReference>
<evidence type="ECO:0000256" key="5">
    <source>
        <dbReference type="ARBA" id="ARBA00022737"/>
    </source>
</evidence>
<evidence type="ECO:0000256" key="6">
    <source>
        <dbReference type="ARBA" id="ARBA00022989"/>
    </source>
</evidence>
<evidence type="ECO:0000313" key="11">
    <source>
        <dbReference type="EMBL" id="CAE8590212.1"/>
    </source>
</evidence>
<evidence type="ECO:0000256" key="9">
    <source>
        <dbReference type="RuleBase" id="RU000488"/>
    </source>
</evidence>
<keyword evidence="7 8" id="KW-0472">Membrane</keyword>
<proteinExistence type="inferred from homology"/>
<evidence type="ECO:0000256" key="7">
    <source>
        <dbReference type="ARBA" id="ARBA00023136"/>
    </source>
</evidence>
<evidence type="ECO:0000256" key="1">
    <source>
        <dbReference type="ARBA" id="ARBA00004141"/>
    </source>
</evidence>
<dbReference type="Proteomes" id="UP000654075">
    <property type="component" value="Unassembled WGS sequence"/>
</dbReference>
<comment type="similarity">
    <text evidence="2 9">Belongs to the mitochondrial carrier (TC 2.A.29) family.</text>
</comment>
<dbReference type="SUPFAM" id="SSF103506">
    <property type="entry name" value="Mitochondrial carrier"/>
    <property type="match status" value="1"/>
</dbReference>
<dbReference type="OrthoDB" id="756301at2759"/>
<keyword evidence="4 8" id="KW-0812">Transmembrane</keyword>
<accession>A0A813DM55</accession>
<keyword evidence="6" id="KW-1133">Transmembrane helix</keyword>
<dbReference type="InterPro" id="IPR018108">
    <property type="entry name" value="MCP_transmembrane"/>
</dbReference>
<evidence type="ECO:0000256" key="8">
    <source>
        <dbReference type="PROSITE-ProRule" id="PRU00282"/>
    </source>
</evidence>
<dbReference type="GO" id="GO:0016020">
    <property type="term" value="C:membrane"/>
    <property type="evidence" value="ECO:0007669"/>
    <property type="project" value="UniProtKB-SubCell"/>
</dbReference>
<comment type="subcellular location">
    <subcellularLocation>
        <location evidence="1">Membrane</location>
        <topology evidence="1">Multi-pass membrane protein</topology>
    </subcellularLocation>
</comment>
<evidence type="ECO:0000256" key="4">
    <source>
        <dbReference type="ARBA" id="ARBA00022692"/>
    </source>
</evidence>
<dbReference type="InterPro" id="IPR050391">
    <property type="entry name" value="Mito_Metabolite_Transporter"/>
</dbReference>
<evidence type="ECO:0000313" key="12">
    <source>
        <dbReference type="Proteomes" id="UP000654075"/>
    </source>
</evidence>
<feature type="chain" id="PRO_5032489469" description="Mitochondrial carrier protein" evidence="10">
    <location>
        <begin position="25"/>
        <end position="317"/>
    </location>
</feature>
<organism evidence="11 12">
    <name type="scientific">Polarella glacialis</name>
    <name type="common">Dinoflagellate</name>
    <dbReference type="NCBI Taxonomy" id="89957"/>
    <lineage>
        <taxon>Eukaryota</taxon>
        <taxon>Sar</taxon>
        <taxon>Alveolata</taxon>
        <taxon>Dinophyceae</taxon>
        <taxon>Suessiales</taxon>
        <taxon>Suessiaceae</taxon>
        <taxon>Polarella</taxon>
    </lineage>
</organism>
<reference evidence="11" key="1">
    <citation type="submission" date="2021-02" db="EMBL/GenBank/DDBJ databases">
        <authorList>
            <person name="Dougan E. K."/>
            <person name="Rhodes N."/>
            <person name="Thang M."/>
            <person name="Chan C."/>
        </authorList>
    </citation>
    <scope>NUCLEOTIDE SEQUENCE</scope>
</reference>
<dbReference type="Pfam" id="PF00153">
    <property type="entry name" value="Mito_carr"/>
    <property type="match status" value="3"/>
</dbReference>
<name>A0A813DM55_POLGL</name>
<evidence type="ECO:0000256" key="2">
    <source>
        <dbReference type="ARBA" id="ARBA00006375"/>
    </source>
</evidence>
<feature type="signal peptide" evidence="10">
    <location>
        <begin position="1"/>
        <end position="24"/>
    </location>
</feature>
<evidence type="ECO:0008006" key="13">
    <source>
        <dbReference type="Google" id="ProtNLM"/>
    </source>
</evidence>
<protein>
    <recommendedName>
        <fullName evidence="13">Mitochondrial carrier protein</fullName>
    </recommendedName>
</protein>
<dbReference type="AlphaFoldDB" id="A0A813DM55"/>
<feature type="repeat" description="Solcar" evidence="8">
    <location>
        <begin position="36"/>
        <end position="127"/>
    </location>
</feature>
<dbReference type="OMA" id="LIPCWLR"/>
<gene>
    <name evidence="11" type="ORF">PGLA1383_LOCUS8936</name>
</gene>
<dbReference type="EMBL" id="CAJNNV010004134">
    <property type="protein sequence ID" value="CAE8590212.1"/>
    <property type="molecule type" value="Genomic_DNA"/>
</dbReference>
<keyword evidence="3 9" id="KW-0813">Transport</keyword>
<dbReference type="Gene3D" id="1.50.40.10">
    <property type="entry name" value="Mitochondrial carrier domain"/>
    <property type="match status" value="1"/>
</dbReference>
<feature type="repeat" description="Solcar" evidence="8">
    <location>
        <begin position="229"/>
        <end position="311"/>
    </location>
</feature>
<comment type="caution">
    <text evidence="11">The sequence shown here is derived from an EMBL/GenBank/DDBJ whole genome shotgun (WGS) entry which is preliminary data.</text>
</comment>
<keyword evidence="5" id="KW-0677">Repeat</keyword>